<feature type="domain" description="Plasmid replication protein RepL" evidence="1">
    <location>
        <begin position="16"/>
        <end position="127"/>
    </location>
</feature>
<evidence type="ECO:0000313" key="3">
    <source>
        <dbReference type="Proteomes" id="UP000622362"/>
    </source>
</evidence>
<accession>A0A8I0WBL9</accession>
<gene>
    <name evidence="2" type="ORF">I3V53_13680</name>
</gene>
<dbReference type="SUPFAM" id="SSF46785">
    <property type="entry name" value="Winged helix' DNA-binding domain"/>
    <property type="match status" value="1"/>
</dbReference>
<dbReference type="RefSeq" id="WP_194374109.1">
    <property type="nucleotide sequence ID" value="NZ_CAXOHX010000041.1"/>
</dbReference>
<dbReference type="Proteomes" id="UP000622362">
    <property type="component" value="Unassembled WGS sequence"/>
</dbReference>
<dbReference type="GO" id="GO:0006276">
    <property type="term" value="P:plasmid maintenance"/>
    <property type="evidence" value="ECO:0007669"/>
    <property type="project" value="InterPro"/>
</dbReference>
<evidence type="ECO:0000313" key="2">
    <source>
        <dbReference type="EMBL" id="MBF9305090.1"/>
    </source>
</evidence>
<sequence>MISIKDYNDLNTELRDTYDIEKREVFFWGAFMLESLELLSKLKLTSVELRTLLFLCSKIGTDDNIIYIKQTTISKELNLDKSNLSKAIKNLKQLGLIVKVTNGYMINPNLIYKGKKEMKKIREMHQFFEEKMDYDPDKTLEFGFYQKIR</sequence>
<reference evidence="2" key="1">
    <citation type="submission" date="2020-11" db="EMBL/GenBank/DDBJ databases">
        <title>Molecular epidemiology and genomic profiles of multidrug-resistant bacteria collected from clinical sources in South Africa.</title>
        <authorList>
            <person name="Asante J."/>
            <person name="Amoako D.G."/>
        </authorList>
    </citation>
    <scope>NUCLEOTIDE SEQUENCE</scope>
    <source>
        <strain evidence="2">C68</strain>
    </source>
</reference>
<dbReference type="Pfam" id="PF05732">
    <property type="entry name" value="RepL"/>
    <property type="match status" value="1"/>
</dbReference>
<organism evidence="2 3">
    <name type="scientific">Staphylococcus epidermidis</name>
    <dbReference type="NCBI Taxonomy" id="1282"/>
    <lineage>
        <taxon>Bacteria</taxon>
        <taxon>Bacillati</taxon>
        <taxon>Bacillota</taxon>
        <taxon>Bacilli</taxon>
        <taxon>Bacillales</taxon>
        <taxon>Staphylococcaceae</taxon>
        <taxon>Staphylococcus</taxon>
    </lineage>
</organism>
<proteinExistence type="predicted"/>
<comment type="caution">
    <text evidence="2">The sequence shown here is derived from an EMBL/GenBank/DDBJ whole genome shotgun (WGS) entry which is preliminary data.</text>
</comment>
<protein>
    <submittedName>
        <fullName evidence="2">Replication/maintenance protein RepL</fullName>
    </submittedName>
</protein>
<evidence type="ECO:0000259" key="1">
    <source>
        <dbReference type="Pfam" id="PF05732"/>
    </source>
</evidence>
<dbReference type="InterPro" id="IPR036388">
    <property type="entry name" value="WH-like_DNA-bd_sf"/>
</dbReference>
<dbReference type="EMBL" id="JADPYN010000099">
    <property type="protein sequence ID" value="MBF9305090.1"/>
    <property type="molecule type" value="Genomic_DNA"/>
</dbReference>
<dbReference type="InterPro" id="IPR008813">
    <property type="entry name" value="Plasmid_replication_RepL"/>
</dbReference>
<dbReference type="Gene3D" id="1.10.10.10">
    <property type="entry name" value="Winged helix-like DNA-binding domain superfamily/Winged helix DNA-binding domain"/>
    <property type="match status" value="1"/>
</dbReference>
<dbReference type="InterPro" id="IPR036390">
    <property type="entry name" value="WH_DNA-bd_sf"/>
</dbReference>
<dbReference type="GO" id="GO:0006260">
    <property type="term" value="P:DNA replication"/>
    <property type="evidence" value="ECO:0007669"/>
    <property type="project" value="InterPro"/>
</dbReference>
<dbReference type="AlphaFoldDB" id="A0A8I0WBL9"/>
<name>A0A8I0WBL9_STAEP</name>